<dbReference type="Gene3D" id="1.10.10.10">
    <property type="entry name" value="Winged helix-like DNA-binding domain superfamily/Winged helix DNA-binding domain"/>
    <property type="match status" value="1"/>
</dbReference>
<dbReference type="PANTHER" id="PTHR43712:SF2">
    <property type="entry name" value="O-METHYLTRANSFERASE CICE"/>
    <property type="match status" value="1"/>
</dbReference>
<dbReference type="EMBL" id="BAAANN010000008">
    <property type="protein sequence ID" value="GAA1953549.1"/>
    <property type="molecule type" value="Genomic_DNA"/>
</dbReference>
<dbReference type="Pfam" id="PF00891">
    <property type="entry name" value="Methyltransf_2"/>
    <property type="match status" value="1"/>
</dbReference>
<dbReference type="RefSeq" id="WP_344416675.1">
    <property type="nucleotide sequence ID" value="NZ_BAAANN010000008.1"/>
</dbReference>
<gene>
    <name evidence="6" type="ORF">GCM10009754_23440</name>
</gene>
<evidence type="ECO:0000256" key="1">
    <source>
        <dbReference type="ARBA" id="ARBA00022603"/>
    </source>
</evidence>
<name>A0ABN2QK98_9PSEU</name>
<evidence type="ECO:0000259" key="4">
    <source>
        <dbReference type="Pfam" id="PF00891"/>
    </source>
</evidence>
<dbReference type="Gene3D" id="3.40.50.150">
    <property type="entry name" value="Vaccinia Virus protein VP39"/>
    <property type="match status" value="1"/>
</dbReference>
<sequence length="340" mass="36428">MTAIPDAVRHLRELALSAARAASVRAAAKLGIADALGDEPSTVEELAAATGTDPGALGRLLRTLAWHGVFAEDEAGRYRHTEMSKLLAEDAPRSLKHIVLWGTEPWSWELWPHLDEAVRSGTSVFPLLHGKDFFEYLHAEAPESAEVFDRAMTQSSRLSATAIADRIELDGSETVADIAGGQGHVLATLLERHPDLSGALLELPGVLANADPRLRPGGPLAGRVRLVPGDCRDEVPVPADVYVLKNVLEWDDDSTVTTLRNVAGAARPGARVLVLENLLDDSPELGFTTAMDLLLLLNVGGRKHTEDGLLALVAAAGLRLVDVRPLNSYLHVIEAVVDHA</sequence>
<dbReference type="PIRSF" id="PIRSF005739">
    <property type="entry name" value="O-mtase"/>
    <property type="match status" value="1"/>
</dbReference>
<evidence type="ECO:0000256" key="3">
    <source>
        <dbReference type="ARBA" id="ARBA00022691"/>
    </source>
</evidence>
<keyword evidence="1 6" id="KW-0489">Methyltransferase</keyword>
<dbReference type="InterPro" id="IPR012967">
    <property type="entry name" value="COMT_dimerisation"/>
</dbReference>
<keyword evidence="2" id="KW-0808">Transferase</keyword>
<reference evidence="6 7" key="1">
    <citation type="journal article" date="2019" name="Int. J. Syst. Evol. Microbiol.">
        <title>The Global Catalogue of Microorganisms (GCM) 10K type strain sequencing project: providing services to taxonomists for standard genome sequencing and annotation.</title>
        <authorList>
            <consortium name="The Broad Institute Genomics Platform"/>
            <consortium name="The Broad Institute Genome Sequencing Center for Infectious Disease"/>
            <person name="Wu L."/>
            <person name="Ma J."/>
        </authorList>
    </citation>
    <scope>NUCLEOTIDE SEQUENCE [LARGE SCALE GENOMIC DNA]</scope>
    <source>
        <strain evidence="6 7">JCM 14545</strain>
    </source>
</reference>
<dbReference type="Gene3D" id="1.10.287.1350">
    <property type="match status" value="1"/>
</dbReference>
<feature type="domain" description="O-methyltransferase dimerisation" evidence="5">
    <location>
        <begin position="14"/>
        <end position="89"/>
    </location>
</feature>
<dbReference type="InterPro" id="IPR001077">
    <property type="entry name" value="COMT_C"/>
</dbReference>
<dbReference type="InterPro" id="IPR029063">
    <property type="entry name" value="SAM-dependent_MTases_sf"/>
</dbReference>
<dbReference type="SUPFAM" id="SSF46785">
    <property type="entry name" value="Winged helix' DNA-binding domain"/>
    <property type="match status" value="1"/>
</dbReference>
<proteinExistence type="predicted"/>
<evidence type="ECO:0000313" key="6">
    <source>
        <dbReference type="EMBL" id="GAA1953549.1"/>
    </source>
</evidence>
<keyword evidence="7" id="KW-1185">Reference proteome</keyword>
<comment type="caution">
    <text evidence="6">The sequence shown here is derived from an EMBL/GenBank/DDBJ whole genome shotgun (WGS) entry which is preliminary data.</text>
</comment>
<dbReference type="GO" id="GO:0008168">
    <property type="term" value="F:methyltransferase activity"/>
    <property type="evidence" value="ECO:0007669"/>
    <property type="project" value="UniProtKB-KW"/>
</dbReference>
<dbReference type="GO" id="GO:0032259">
    <property type="term" value="P:methylation"/>
    <property type="evidence" value="ECO:0007669"/>
    <property type="project" value="UniProtKB-KW"/>
</dbReference>
<dbReference type="InterPro" id="IPR036390">
    <property type="entry name" value="WH_DNA-bd_sf"/>
</dbReference>
<dbReference type="InterPro" id="IPR016461">
    <property type="entry name" value="COMT-like"/>
</dbReference>
<organism evidence="6 7">
    <name type="scientific">Amycolatopsis minnesotensis</name>
    <dbReference type="NCBI Taxonomy" id="337894"/>
    <lineage>
        <taxon>Bacteria</taxon>
        <taxon>Bacillati</taxon>
        <taxon>Actinomycetota</taxon>
        <taxon>Actinomycetes</taxon>
        <taxon>Pseudonocardiales</taxon>
        <taxon>Pseudonocardiaceae</taxon>
        <taxon>Amycolatopsis</taxon>
    </lineage>
</organism>
<dbReference type="InterPro" id="IPR036388">
    <property type="entry name" value="WH-like_DNA-bd_sf"/>
</dbReference>
<feature type="domain" description="O-methyltransferase C-terminal" evidence="4">
    <location>
        <begin position="111"/>
        <end position="318"/>
    </location>
</feature>
<evidence type="ECO:0000256" key="2">
    <source>
        <dbReference type="ARBA" id="ARBA00022679"/>
    </source>
</evidence>
<dbReference type="PANTHER" id="PTHR43712">
    <property type="entry name" value="PUTATIVE (AFU_ORTHOLOGUE AFUA_4G14580)-RELATED"/>
    <property type="match status" value="1"/>
</dbReference>
<dbReference type="SUPFAM" id="SSF53335">
    <property type="entry name" value="S-adenosyl-L-methionine-dependent methyltransferases"/>
    <property type="match status" value="1"/>
</dbReference>
<dbReference type="PROSITE" id="PS51683">
    <property type="entry name" value="SAM_OMT_II"/>
    <property type="match status" value="1"/>
</dbReference>
<dbReference type="Proteomes" id="UP001501116">
    <property type="component" value="Unassembled WGS sequence"/>
</dbReference>
<evidence type="ECO:0000259" key="5">
    <source>
        <dbReference type="Pfam" id="PF08100"/>
    </source>
</evidence>
<evidence type="ECO:0000313" key="7">
    <source>
        <dbReference type="Proteomes" id="UP001501116"/>
    </source>
</evidence>
<keyword evidence="3" id="KW-0949">S-adenosyl-L-methionine</keyword>
<dbReference type="Pfam" id="PF08100">
    <property type="entry name" value="Dimerisation"/>
    <property type="match status" value="1"/>
</dbReference>
<protein>
    <submittedName>
        <fullName evidence="6">Methyltransferase</fullName>
    </submittedName>
</protein>
<accession>A0ABN2QK98</accession>